<evidence type="ECO:0000313" key="1">
    <source>
        <dbReference type="EMBL" id="OWW21736.1"/>
    </source>
</evidence>
<dbReference type="AlphaFoldDB" id="A0A254TGF0"/>
<dbReference type="EMBL" id="LSTO01000001">
    <property type="protein sequence ID" value="OWW21736.1"/>
    <property type="molecule type" value="Genomic_DNA"/>
</dbReference>
<comment type="caution">
    <text evidence="1">The sequence shown here is derived from an EMBL/GenBank/DDBJ whole genome shotgun (WGS) entry which is preliminary data.</text>
</comment>
<sequence length="74" mass="8286">MRFMHRDESAWEMGDLAYDLDDTIETGVIKARRMGLAVGSDSYAAFMTAFSRRVRSRQPSERKETIAAEVAVAG</sequence>
<gene>
    <name evidence="1" type="ORF">AYR66_21835</name>
</gene>
<name>A0A254TGF0_9BURK</name>
<evidence type="ECO:0000313" key="2">
    <source>
        <dbReference type="Proteomes" id="UP000197535"/>
    </source>
</evidence>
<proteinExistence type="predicted"/>
<protein>
    <submittedName>
        <fullName evidence="1">Uncharacterized protein</fullName>
    </submittedName>
</protein>
<keyword evidence="2" id="KW-1185">Reference proteome</keyword>
<accession>A0A254TGF0</accession>
<dbReference type="Proteomes" id="UP000197535">
    <property type="component" value="Unassembled WGS sequence"/>
</dbReference>
<organism evidence="1 2">
    <name type="scientific">Noviherbaspirillum denitrificans</name>
    <dbReference type="NCBI Taxonomy" id="1968433"/>
    <lineage>
        <taxon>Bacteria</taxon>
        <taxon>Pseudomonadati</taxon>
        <taxon>Pseudomonadota</taxon>
        <taxon>Betaproteobacteria</taxon>
        <taxon>Burkholderiales</taxon>
        <taxon>Oxalobacteraceae</taxon>
        <taxon>Noviherbaspirillum</taxon>
    </lineage>
</organism>
<reference evidence="1 2" key="1">
    <citation type="submission" date="2016-02" db="EMBL/GenBank/DDBJ databases">
        <authorList>
            <person name="Wen L."/>
            <person name="He K."/>
            <person name="Yang H."/>
        </authorList>
    </citation>
    <scope>NUCLEOTIDE SEQUENCE [LARGE SCALE GENOMIC DNA]</scope>
    <source>
        <strain evidence="1 2">TSA40</strain>
    </source>
</reference>